<dbReference type="OrthoDB" id="8828485at2"/>
<evidence type="ECO:0000259" key="10">
    <source>
        <dbReference type="PROSITE" id="PS50035"/>
    </source>
</evidence>
<evidence type="ECO:0000256" key="1">
    <source>
        <dbReference type="ARBA" id="ARBA00000798"/>
    </source>
</evidence>
<gene>
    <name evidence="11" type="ORF">D8I30_11465</name>
</gene>
<dbReference type="InterPro" id="IPR025202">
    <property type="entry name" value="PLD-like_dom"/>
</dbReference>
<comment type="catalytic activity">
    <reaction evidence="1">
        <text>a 1,2-diacyl-sn-glycero-3-phosphocholine + H2O = a 1,2-diacyl-sn-glycero-3-phosphate + choline + H(+)</text>
        <dbReference type="Rhea" id="RHEA:14445"/>
        <dbReference type="ChEBI" id="CHEBI:15354"/>
        <dbReference type="ChEBI" id="CHEBI:15377"/>
        <dbReference type="ChEBI" id="CHEBI:15378"/>
        <dbReference type="ChEBI" id="CHEBI:57643"/>
        <dbReference type="ChEBI" id="CHEBI:58608"/>
        <dbReference type="EC" id="3.1.4.4"/>
    </reaction>
</comment>
<dbReference type="Gene3D" id="3.30.870.10">
    <property type="entry name" value="Endonuclease Chain A"/>
    <property type="match status" value="2"/>
</dbReference>
<evidence type="ECO:0000256" key="7">
    <source>
        <dbReference type="ARBA" id="ARBA00022801"/>
    </source>
</evidence>
<dbReference type="Proteomes" id="UP000276984">
    <property type="component" value="Chromosome"/>
</dbReference>
<evidence type="ECO:0000256" key="9">
    <source>
        <dbReference type="ARBA" id="ARBA00029594"/>
    </source>
</evidence>
<protein>
    <recommendedName>
        <fullName evidence="4">Phospholipase D</fullName>
    </recommendedName>
    <alternativeName>
        <fullName evidence="9">Choline phosphatase</fullName>
    </alternativeName>
</protein>
<dbReference type="InterPro" id="IPR015679">
    <property type="entry name" value="PLipase_D_fam"/>
</dbReference>
<evidence type="ECO:0000256" key="4">
    <source>
        <dbReference type="ARBA" id="ARBA00018392"/>
    </source>
</evidence>
<proteinExistence type="predicted"/>
<reference evidence="11 12" key="1">
    <citation type="submission" date="2018-10" db="EMBL/GenBank/DDBJ databases">
        <title>Complete genome sequence of Brevundimonas naejangsanensis BRV3.</title>
        <authorList>
            <person name="Berrios L."/>
            <person name="Ely B."/>
        </authorList>
    </citation>
    <scope>NUCLEOTIDE SEQUENCE [LARGE SCALE GENOMIC DNA]</scope>
    <source>
        <strain evidence="11 12">BRV3</strain>
    </source>
</reference>
<feature type="domain" description="PLD phosphodiesterase" evidence="10">
    <location>
        <begin position="134"/>
        <end position="161"/>
    </location>
</feature>
<dbReference type="SUPFAM" id="SSF56024">
    <property type="entry name" value="Phospholipase D/nuclease"/>
    <property type="match status" value="2"/>
</dbReference>
<comment type="function">
    <text evidence="2">Could be a virulence factor.</text>
</comment>
<accession>A0A494RH40</accession>
<evidence type="ECO:0000256" key="8">
    <source>
        <dbReference type="ARBA" id="ARBA00023098"/>
    </source>
</evidence>
<evidence type="ECO:0000256" key="3">
    <source>
        <dbReference type="ARBA" id="ARBA00004613"/>
    </source>
</evidence>
<dbReference type="AlphaFoldDB" id="A0A494RH40"/>
<dbReference type="CDD" id="cd09140">
    <property type="entry name" value="PLDc_vPLD1_2_like_bac_1"/>
    <property type="match status" value="1"/>
</dbReference>
<evidence type="ECO:0000313" key="11">
    <source>
        <dbReference type="EMBL" id="AYG95728.1"/>
    </source>
</evidence>
<dbReference type="InterPro" id="IPR001736">
    <property type="entry name" value="PLipase_D/transphosphatidylase"/>
</dbReference>
<sequence length="493" mass="55158">MRADQFYEGSLLETATGVWRSATAHRFAPLMENKAYFDALSSALHKAERSILILGWQFDPRTRLNPEGPLTDQRAEIGHQLKALVRQKPELDVRLLIWRSPLLIAATQGFYPHKAQRWFRRRIVEFRLDGPGILGACHHQKVVVIDDRIAFCGGGDISTDRWDTEEHASGDPRRCEPTGIIPPPRHEVMCVMDGPAAKVLGDLARERWRRETGDVIGPHPAAGGADPWPDGVAPTLTQVQVGVSRTEPRVHGRPEVRENEALHLEAIRRARSLIYLENQYFTSPLLAAALAERLAEEDGPEVVLVSTGRSPSWFDGLTMDTARAEVLYRLEQADRHDRFTAFYPVTAEGERIIVHAKMTIIDDKLLRIGSSNLNNRSMGLDTECDVSVEATTAEQVEVIRRFRHHSLGHFIGVSGAAFAEAESLLGSAGRAMQTFGSDRMKLLGAAEPTRIERMFAEWQFGDPMSASDAWRPWKRLNRSHRTRPRSEGGQAPG</sequence>
<keyword evidence="5" id="KW-0964">Secreted</keyword>
<keyword evidence="8" id="KW-0443">Lipid metabolism</keyword>
<name>A0A494RH40_9CAUL</name>
<evidence type="ECO:0000256" key="5">
    <source>
        <dbReference type="ARBA" id="ARBA00022525"/>
    </source>
</evidence>
<evidence type="ECO:0000256" key="6">
    <source>
        <dbReference type="ARBA" id="ARBA00022737"/>
    </source>
</evidence>
<dbReference type="EMBL" id="CP032707">
    <property type="protein sequence ID" value="AYG95728.1"/>
    <property type="molecule type" value="Genomic_DNA"/>
</dbReference>
<dbReference type="PROSITE" id="PS50035">
    <property type="entry name" value="PLD"/>
    <property type="match status" value="2"/>
</dbReference>
<evidence type="ECO:0000256" key="2">
    <source>
        <dbReference type="ARBA" id="ARBA00003145"/>
    </source>
</evidence>
<dbReference type="GO" id="GO:0009395">
    <property type="term" value="P:phospholipid catabolic process"/>
    <property type="evidence" value="ECO:0007669"/>
    <property type="project" value="TreeGrafter"/>
</dbReference>
<dbReference type="GO" id="GO:0004630">
    <property type="term" value="F:phospholipase D activity"/>
    <property type="evidence" value="ECO:0007669"/>
    <property type="project" value="UniProtKB-EC"/>
</dbReference>
<dbReference type="RefSeq" id="WP_121482862.1">
    <property type="nucleotide sequence ID" value="NZ_CP032707.1"/>
</dbReference>
<dbReference type="PANTHER" id="PTHR18896:SF76">
    <property type="entry name" value="PHOSPHOLIPASE"/>
    <property type="match status" value="1"/>
</dbReference>
<dbReference type="PANTHER" id="PTHR18896">
    <property type="entry name" value="PHOSPHOLIPASE D"/>
    <property type="match status" value="1"/>
</dbReference>
<organism evidence="11 12">
    <name type="scientific">Brevundimonas naejangsanensis</name>
    <dbReference type="NCBI Taxonomy" id="588932"/>
    <lineage>
        <taxon>Bacteria</taxon>
        <taxon>Pseudomonadati</taxon>
        <taxon>Pseudomonadota</taxon>
        <taxon>Alphaproteobacteria</taxon>
        <taxon>Caulobacterales</taxon>
        <taxon>Caulobacteraceae</taxon>
        <taxon>Brevundimonas</taxon>
    </lineage>
</organism>
<comment type="subcellular location">
    <subcellularLocation>
        <location evidence="3">Secreted</location>
    </subcellularLocation>
</comment>
<dbReference type="CDD" id="cd09143">
    <property type="entry name" value="PLDc_vPLD1_2_like_bac_2"/>
    <property type="match status" value="1"/>
</dbReference>
<feature type="domain" description="PLD phosphodiesterase" evidence="10">
    <location>
        <begin position="350"/>
        <end position="377"/>
    </location>
</feature>
<keyword evidence="6" id="KW-0677">Repeat</keyword>
<dbReference type="Pfam" id="PF13091">
    <property type="entry name" value="PLDc_2"/>
    <property type="match status" value="1"/>
</dbReference>
<dbReference type="SMART" id="SM00155">
    <property type="entry name" value="PLDc"/>
    <property type="match status" value="2"/>
</dbReference>
<keyword evidence="12" id="KW-1185">Reference proteome</keyword>
<dbReference type="GO" id="GO:0005576">
    <property type="term" value="C:extracellular region"/>
    <property type="evidence" value="ECO:0007669"/>
    <property type="project" value="UniProtKB-SubCell"/>
</dbReference>
<evidence type="ECO:0000313" key="12">
    <source>
        <dbReference type="Proteomes" id="UP000276984"/>
    </source>
</evidence>
<keyword evidence="7" id="KW-0378">Hydrolase</keyword>